<sequence>MSVEGINGVGKTDAVKGAAAALGPRCLRLDELTDKAGDTLPGQVIAALDANGDVFLRTGHPVAETLALLALKVREFERLTAGDLAEVDVVLEDRGVDTTAVYQAVVLADQYPGTDMLALAERILATTVQWRPLPDATILLTGDRALCTARFAARAERVFSALDQQMFAQAEALYLELARAHPERFTILDVTGYSRDETAQALTQTVQGLIRTREAVHAP</sequence>
<protein>
    <submittedName>
        <fullName evidence="2">Thymidylate kinase</fullName>
    </submittedName>
</protein>
<dbReference type="SUPFAM" id="SSF52540">
    <property type="entry name" value="P-loop containing nucleoside triphosphate hydrolases"/>
    <property type="match status" value="1"/>
</dbReference>
<dbReference type="EMBL" id="CP108264">
    <property type="protein sequence ID" value="WTU77590.1"/>
    <property type="molecule type" value="Genomic_DNA"/>
</dbReference>
<evidence type="ECO:0000313" key="2">
    <source>
        <dbReference type="EMBL" id="WTU77590.1"/>
    </source>
</evidence>
<dbReference type="Pfam" id="PF02223">
    <property type="entry name" value="Thymidylate_kin"/>
    <property type="match status" value="1"/>
</dbReference>
<accession>A0AAU2JXQ4</accession>
<name>A0AAU2JXQ4_9ACTN</name>
<dbReference type="InterPro" id="IPR039430">
    <property type="entry name" value="Thymidylate_kin-like_dom"/>
</dbReference>
<organism evidence="2">
    <name type="scientific">Streptomyces sp. NBC_00049</name>
    <dbReference type="NCBI Taxonomy" id="2903617"/>
    <lineage>
        <taxon>Bacteria</taxon>
        <taxon>Bacillati</taxon>
        <taxon>Actinomycetota</taxon>
        <taxon>Actinomycetes</taxon>
        <taxon>Kitasatosporales</taxon>
        <taxon>Streptomycetaceae</taxon>
        <taxon>Streptomyces</taxon>
    </lineage>
</organism>
<feature type="domain" description="Thymidylate kinase-like" evidence="1">
    <location>
        <begin position="3"/>
        <end position="191"/>
    </location>
</feature>
<dbReference type="AlphaFoldDB" id="A0AAU2JXQ4"/>
<keyword evidence="2" id="KW-0418">Kinase</keyword>
<proteinExistence type="predicted"/>
<dbReference type="GO" id="GO:0016301">
    <property type="term" value="F:kinase activity"/>
    <property type="evidence" value="ECO:0007669"/>
    <property type="project" value="UniProtKB-KW"/>
</dbReference>
<keyword evidence="2" id="KW-0808">Transferase</keyword>
<dbReference type="Gene3D" id="3.40.50.300">
    <property type="entry name" value="P-loop containing nucleotide triphosphate hydrolases"/>
    <property type="match status" value="1"/>
</dbReference>
<reference evidence="2" key="1">
    <citation type="submission" date="2022-10" db="EMBL/GenBank/DDBJ databases">
        <title>The complete genomes of actinobacterial strains from the NBC collection.</title>
        <authorList>
            <person name="Joergensen T.S."/>
            <person name="Alvarez Arevalo M."/>
            <person name="Sterndorff E.B."/>
            <person name="Faurdal D."/>
            <person name="Vuksanovic O."/>
            <person name="Mourched A.-S."/>
            <person name="Charusanti P."/>
            <person name="Shaw S."/>
            <person name="Blin K."/>
            <person name="Weber T."/>
        </authorList>
    </citation>
    <scope>NUCLEOTIDE SEQUENCE</scope>
    <source>
        <strain evidence="2">NBC_00049</strain>
    </source>
</reference>
<evidence type="ECO:0000259" key="1">
    <source>
        <dbReference type="Pfam" id="PF02223"/>
    </source>
</evidence>
<dbReference type="InterPro" id="IPR027417">
    <property type="entry name" value="P-loop_NTPase"/>
</dbReference>
<gene>
    <name evidence="2" type="ORF">OG327_32045</name>
</gene>